<feature type="compositionally biased region" description="Acidic residues" evidence="1">
    <location>
        <begin position="205"/>
        <end position="215"/>
    </location>
</feature>
<name>A0AAV4ER14_9GAST</name>
<comment type="caution">
    <text evidence="2">The sequence shown here is derived from an EMBL/GenBank/DDBJ whole genome shotgun (WGS) entry which is preliminary data.</text>
</comment>
<dbReference type="Proteomes" id="UP000762676">
    <property type="component" value="Unassembled WGS sequence"/>
</dbReference>
<keyword evidence="3" id="KW-1185">Reference proteome</keyword>
<organism evidence="2 3">
    <name type="scientific">Elysia marginata</name>
    <dbReference type="NCBI Taxonomy" id="1093978"/>
    <lineage>
        <taxon>Eukaryota</taxon>
        <taxon>Metazoa</taxon>
        <taxon>Spiralia</taxon>
        <taxon>Lophotrochozoa</taxon>
        <taxon>Mollusca</taxon>
        <taxon>Gastropoda</taxon>
        <taxon>Heterobranchia</taxon>
        <taxon>Euthyneura</taxon>
        <taxon>Panpulmonata</taxon>
        <taxon>Sacoglossa</taxon>
        <taxon>Placobranchoidea</taxon>
        <taxon>Plakobranchidae</taxon>
        <taxon>Elysia</taxon>
    </lineage>
</organism>
<feature type="compositionally biased region" description="Basic and acidic residues" evidence="1">
    <location>
        <begin position="127"/>
        <end position="140"/>
    </location>
</feature>
<feature type="region of interest" description="Disordered" evidence="1">
    <location>
        <begin position="1"/>
        <end position="225"/>
    </location>
</feature>
<accession>A0AAV4ER14</accession>
<dbReference type="EMBL" id="BMAT01003824">
    <property type="protein sequence ID" value="GFR63030.1"/>
    <property type="molecule type" value="Genomic_DNA"/>
</dbReference>
<feature type="compositionally biased region" description="Basic and acidic residues" evidence="1">
    <location>
        <begin position="216"/>
        <end position="225"/>
    </location>
</feature>
<evidence type="ECO:0000313" key="2">
    <source>
        <dbReference type="EMBL" id="GFR63030.1"/>
    </source>
</evidence>
<evidence type="ECO:0000256" key="1">
    <source>
        <dbReference type="SAM" id="MobiDB-lite"/>
    </source>
</evidence>
<reference evidence="2 3" key="1">
    <citation type="journal article" date="2021" name="Elife">
        <title>Chloroplast acquisition without the gene transfer in kleptoplastic sea slugs, Plakobranchus ocellatus.</title>
        <authorList>
            <person name="Maeda T."/>
            <person name="Takahashi S."/>
            <person name="Yoshida T."/>
            <person name="Shimamura S."/>
            <person name="Takaki Y."/>
            <person name="Nagai Y."/>
            <person name="Toyoda A."/>
            <person name="Suzuki Y."/>
            <person name="Arimoto A."/>
            <person name="Ishii H."/>
            <person name="Satoh N."/>
            <person name="Nishiyama T."/>
            <person name="Hasebe M."/>
            <person name="Maruyama T."/>
            <person name="Minagawa J."/>
            <person name="Obokata J."/>
            <person name="Shigenobu S."/>
        </authorList>
    </citation>
    <scope>NUCLEOTIDE SEQUENCE [LARGE SCALE GENOMIC DNA]</scope>
</reference>
<feature type="compositionally biased region" description="Basic and acidic residues" evidence="1">
    <location>
        <begin position="1"/>
        <end position="30"/>
    </location>
</feature>
<feature type="compositionally biased region" description="Basic and acidic residues" evidence="1">
    <location>
        <begin position="39"/>
        <end position="64"/>
    </location>
</feature>
<feature type="compositionally biased region" description="Basic and acidic residues" evidence="1">
    <location>
        <begin position="81"/>
        <end position="94"/>
    </location>
</feature>
<evidence type="ECO:0000313" key="3">
    <source>
        <dbReference type="Proteomes" id="UP000762676"/>
    </source>
</evidence>
<feature type="compositionally biased region" description="Basic and acidic residues" evidence="1">
    <location>
        <begin position="179"/>
        <end position="192"/>
    </location>
</feature>
<protein>
    <submittedName>
        <fullName evidence="2">Uncharacterized protein</fullName>
    </submittedName>
</protein>
<feature type="region of interest" description="Disordered" evidence="1">
    <location>
        <begin position="271"/>
        <end position="307"/>
    </location>
</feature>
<proteinExistence type="predicted"/>
<gene>
    <name evidence="2" type="ORF">ElyMa_001885800</name>
</gene>
<dbReference type="AlphaFoldDB" id="A0AAV4ER14"/>
<feature type="compositionally biased region" description="Polar residues" evidence="1">
    <location>
        <begin position="163"/>
        <end position="172"/>
    </location>
</feature>
<sequence length="331" mass="38051">MEEKLDTISEPKTIHGEYKEDSMKIKNSKWDEEDMGEGEQEKENSEKCEKQDFKEDVSQEENKDPMTPGRTAKGLQTFLHVRGDADLENKDLVERVNVSGDADSDTSGVFGNRRGQSESLPHANPHLGKEDVRSDKRDANAMKTYAKSQRTRHEIVNVRRTYSEGSQSPQTSLKRRSGGRGDERSKGHDFNTDSRPFFHSRGSLGEEEEEDEEGGEAYKDEGEKRCVENVQSDHEVDEDDDVDTSEISDAIKEFRRIRHKQICQQLERQQHLQQQQQQQQQQHQRNLDRSSSHGILSRQPPHNRGIKKCKSATFSLDGMQYTIGEYIHLSF</sequence>
<feature type="compositionally biased region" description="Low complexity" evidence="1">
    <location>
        <begin position="271"/>
        <end position="284"/>
    </location>
</feature>